<dbReference type="SUPFAM" id="SSF63829">
    <property type="entry name" value="Calcium-dependent phosphotriesterase"/>
    <property type="match status" value="1"/>
</dbReference>
<evidence type="ECO:0000313" key="3">
    <source>
        <dbReference type="EMBL" id="EUD11376.1"/>
    </source>
</evidence>
<dbReference type="AlphaFoldDB" id="A0AAV3M6Q4"/>
<feature type="domain" description="Phytase-like" evidence="2">
    <location>
        <begin position="118"/>
        <end position="452"/>
    </location>
</feature>
<proteinExistence type="predicted"/>
<gene>
    <name evidence="3" type="ORF">HMPREF1563_1715</name>
</gene>
<evidence type="ECO:0000256" key="1">
    <source>
        <dbReference type="SAM" id="MobiDB-lite"/>
    </source>
</evidence>
<evidence type="ECO:0000259" key="2">
    <source>
        <dbReference type="Pfam" id="PF13449"/>
    </source>
</evidence>
<dbReference type="Proteomes" id="UP000022311">
    <property type="component" value="Unassembled WGS sequence"/>
</dbReference>
<dbReference type="Pfam" id="PF13449">
    <property type="entry name" value="Phytase-like"/>
    <property type="match status" value="1"/>
</dbReference>
<protein>
    <submittedName>
        <fullName evidence="3">Phytase esterase-like protein</fullName>
    </submittedName>
</protein>
<accession>A0AAV3M6Q4</accession>
<dbReference type="EMBL" id="JALD01000042">
    <property type="protein sequence ID" value="EUD11376.1"/>
    <property type="molecule type" value="Genomic_DNA"/>
</dbReference>
<organism evidence="3 4">
    <name type="scientific">Providencia alcalifaciens 205/92</name>
    <dbReference type="NCBI Taxonomy" id="1256988"/>
    <lineage>
        <taxon>Bacteria</taxon>
        <taxon>Pseudomonadati</taxon>
        <taxon>Pseudomonadota</taxon>
        <taxon>Gammaproteobacteria</taxon>
        <taxon>Enterobacterales</taxon>
        <taxon>Morganellaceae</taxon>
        <taxon>Providencia</taxon>
    </lineage>
</organism>
<dbReference type="PANTHER" id="PTHR37957">
    <property type="entry name" value="BLR7070 PROTEIN"/>
    <property type="match status" value="1"/>
</dbReference>
<reference evidence="3 4" key="1">
    <citation type="submission" date="2014-01" db="EMBL/GenBank/DDBJ databases">
        <authorList>
            <person name="Durkin A.S."/>
            <person name="McCorrison J."/>
            <person name="Torralba M."/>
            <person name="Gillis M."/>
            <person name="Haft D.H."/>
            <person name="Methe B."/>
            <person name="Sutton G."/>
            <person name="Nelson K.E."/>
        </authorList>
    </citation>
    <scope>NUCLEOTIDE SEQUENCE [LARGE SCALE GENOMIC DNA]</scope>
    <source>
        <strain evidence="3 4">205/92</strain>
    </source>
</reference>
<sequence>MVIIQLSIIDGMKNRKITMARLNRKKLTLTSLSLFLGLISFSTVGVAQQSLVQKQVPATLVGHAVLSVDTTVPTPKDAPSDMQKSGKYTTGTRVDTLGKVEGKSDGRPTGKFIPINGQPLQGHSGIKRMEDGTYWVLTDNGFGNKMNSPDSMLYLTQYDIDFKSGKVNPLKTVFFHDPDKIIPFHIINESSQQRYLTGSDFDPESFQFANGALWVGDEFGPYLIKMDLEGKVLALFETQVEGKKVVSPDHYTLTTPGKPIEKVTFQVNRSKGFEGMASSPDGTKLYPMLEGALWQEAKQDYENVNGKKAARILEFDVRQQDWTGRSWLYVFEDNQNAIGDFNLIDDTHGLIIERDNGEGTADKGCPENATNKENCFSNLAKFKRVYRIEFSDKNVGGAVDKQAYIDLMNIQDSNQLAKKPLNNGVFTFPFFTIENVDIVDGEHIIVGNDNNYPFSSSREPNQADDNEFILLKVPELLK</sequence>
<feature type="region of interest" description="Disordered" evidence="1">
    <location>
        <begin position="97"/>
        <end position="117"/>
    </location>
</feature>
<comment type="caution">
    <text evidence="3">The sequence shown here is derived from an EMBL/GenBank/DDBJ whole genome shotgun (WGS) entry which is preliminary data.</text>
</comment>
<feature type="compositionally biased region" description="Basic and acidic residues" evidence="1">
    <location>
        <begin position="97"/>
        <end position="108"/>
    </location>
</feature>
<evidence type="ECO:0000313" key="4">
    <source>
        <dbReference type="Proteomes" id="UP000022311"/>
    </source>
</evidence>
<name>A0AAV3M6Q4_9GAMM</name>
<dbReference type="InterPro" id="IPR027372">
    <property type="entry name" value="Phytase-like_dom"/>
</dbReference>
<dbReference type="PANTHER" id="PTHR37957:SF1">
    <property type="entry name" value="PHYTASE-LIKE DOMAIN-CONTAINING PROTEIN"/>
    <property type="match status" value="1"/>
</dbReference>